<dbReference type="PANTHER" id="PTHR47027">
    <property type="entry name" value="REVERSE TRANSCRIPTASE DOMAIN-CONTAINING PROTEIN"/>
    <property type="match status" value="1"/>
</dbReference>
<reference evidence="1 2" key="1">
    <citation type="submission" date="2019-08" db="EMBL/GenBank/DDBJ databases">
        <title>Whole genome of Aphis craccivora.</title>
        <authorList>
            <person name="Voronova N.V."/>
            <person name="Shulinski R.S."/>
            <person name="Bandarenka Y.V."/>
            <person name="Zhorov D.G."/>
            <person name="Warner D."/>
        </authorList>
    </citation>
    <scope>NUCLEOTIDE SEQUENCE [LARGE SCALE GENOMIC DNA]</scope>
    <source>
        <strain evidence="1">180601</strain>
        <tissue evidence="1">Whole Body</tissue>
    </source>
</reference>
<comment type="caution">
    <text evidence="1">The sequence shown here is derived from an EMBL/GenBank/DDBJ whole genome shotgun (WGS) entry which is preliminary data.</text>
</comment>
<evidence type="ECO:0000313" key="1">
    <source>
        <dbReference type="EMBL" id="KAF0750803.1"/>
    </source>
</evidence>
<proteinExistence type="predicted"/>
<organism evidence="1 2">
    <name type="scientific">Aphis craccivora</name>
    <name type="common">Cowpea aphid</name>
    <dbReference type="NCBI Taxonomy" id="307492"/>
    <lineage>
        <taxon>Eukaryota</taxon>
        <taxon>Metazoa</taxon>
        <taxon>Ecdysozoa</taxon>
        <taxon>Arthropoda</taxon>
        <taxon>Hexapoda</taxon>
        <taxon>Insecta</taxon>
        <taxon>Pterygota</taxon>
        <taxon>Neoptera</taxon>
        <taxon>Paraneoptera</taxon>
        <taxon>Hemiptera</taxon>
        <taxon>Sternorrhyncha</taxon>
        <taxon>Aphidomorpha</taxon>
        <taxon>Aphidoidea</taxon>
        <taxon>Aphididae</taxon>
        <taxon>Aphidini</taxon>
        <taxon>Aphis</taxon>
        <taxon>Aphis</taxon>
    </lineage>
</organism>
<evidence type="ECO:0000313" key="2">
    <source>
        <dbReference type="Proteomes" id="UP000478052"/>
    </source>
</evidence>
<dbReference type="Proteomes" id="UP000478052">
    <property type="component" value="Unassembled WGS sequence"/>
</dbReference>
<gene>
    <name evidence="1" type="ORF">FWK35_00024208</name>
</gene>
<protein>
    <submittedName>
        <fullName evidence="1">Uncharacterized protein</fullName>
    </submittedName>
</protein>
<name>A0A6G0Y896_APHCR</name>
<accession>A0A6G0Y896</accession>
<dbReference type="PANTHER" id="PTHR47027:SF25">
    <property type="entry name" value="REVERSE TRANSCRIPTASE DOMAIN-CONTAINING PROTEIN"/>
    <property type="match status" value="1"/>
</dbReference>
<dbReference type="EMBL" id="VUJU01005588">
    <property type="protein sequence ID" value="KAF0750803.1"/>
    <property type="molecule type" value="Genomic_DNA"/>
</dbReference>
<dbReference type="OrthoDB" id="8196546at2759"/>
<keyword evidence="2" id="KW-1185">Reference proteome</keyword>
<sequence length="131" mass="15139">MRINSGKTKILICAREPTISANIYLENLLISQIFSFKYLGSLITSDGRNTQKIKQRIGQAKTVFIKKKKILISKNNRREIKKTFLKTFVWSVALHGCESWVINEKEKDTLKHSKCGVGDVWKNKLDKKNKK</sequence>
<dbReference type="AlphaFoldDB" id="A0A6G0Y896"/>